<evidence type="ECO:0000313" key="7">
    <source>
        <dbReference type="EMBL" id="PTQ88489.1"/>
    </source>
</evidence>
<dbReference type="InterPro" id="IPR023753">
    <property type="entry name" value="FAD/NAD-binding_dom"/>
</dbReference>
<evidence type="ECO:0000313" key="8">
    <source>
        <dbReference type="Proteomes" id="UP000244223"/>
    </source>
</evidence>
<dbReference type="Pfam" id="PF07992">
    <property type="entry name" value="Pyr_redox_2"/>
    <property type="match status" value="1"/>
</dbReference>
<evidence type="ECO:0000259" key="6">
    <source>
        <dbReference type="Pfam" id="PF07992"/>
    </source>
</evidence>
<evidence type="ECO:0000256" key="2">
    <source>
        <dbReference type="ARBA" id="ARBA00022630"/>
    </source>
</evidence>
<sequence>MNTLHHIVIVGGGAGGLGLATQLGHKLGKRKQAKITLVDAHLTHIWKPLLHEVAAGTLNSFEDELNYFAHSVKHHFDFQLGRMTAINREQKRIMLAPLLDDMGQEVAPARHITYDTLVIAIGSTANDFGTTGARDNCMFLDSRAQADRFQQQFLNMYLQAHALPANTSLPPELNVAIIGAGATGVELAAELHHASHEFARYGLDDIQPQHVKITLIEAADRVLPVLPEAVSAAAESQLKRKGIHVLTRTKVQAIHAHHIECADGTRIPADLKVWSAGIKAPDFLQGIAGLETNRINQLVVTKTLQTTRDSHIFAFGDCASCTLANMERPVPPRAQTAHQQANYLVKALTAHIQGKALPDYQYNDFGSLISLSEGSSVGNLVGNIHVKGRIARLMYVMLYRMHQYALHGLFRTLLLWGKDQLSKNASPTLKLH</sequence>
<dbReference type="Proteomes" id="UP000244223">
    <property type="component" value="Unassembled WGS sequence"/>
</dbReference>
<dbReference type="GO" id="GO:0008137">
    <property type="term" value="F:NADH dehydrogenase (ubiquinone) activity"/>
    <property type="evidence" value="ECO:0007669"/>
    <property type="project" value="TreeGrafter"/>
</dbReference>
<dbReference type="InterPro" id="IPR045024">
    <property type="entry name" value="NDH-2"/>
</dbReference>
<dbReference type="GO" id="GO:0003954">
    <property type="term" value="F:NADH dehydrogenase activity"/>
    <property type="evidence" value="ECO:0007669"/>
    <property type="project" value="InterPro"/>
</dbReference>
<dbReference type="PANTHER" id="PTHR43706">
    <property type="entry name" value="NADH DEHYDROGENASE"/>
    <property type="match status" value="1"/>
</dbReference>
<dbReference type="PANTHER" id="PTHR43706:SF9">
    <property type="entry name" value="TYPE II NADH:QUINONE OXIDOREDUCTASE"/>
    <property type="match status" value="1"/>
</dbReference>
<organism evidence="7 8">
    <name type="scientific">Agitococcus lubricus</name>
    <dbReference type="NCBI Taxonomy" id="1077255"/>
    <lineage>
        <taxon>Bacteria</taxon>
        <taxon>Pseudomonadati</taxon>
        <taxon>Pseudomonadota</taxon>
        <taxon>Gammaproteobacteria</taxon>
        <taxon>Moraxellales</taxon>
        <taxon>Moraxellaceae</taxon>
        <taxon>Agitococcus</taxon>
    </lineage>
</organism>
<keyword evidence="2" id="KW-0285">Flavoprotein</keyword>
<accession>A0A2T5IX43</accession>
<evidence type="ECO:0000256" key="5">
    <source>
        <dbReference type="ARBA" id="ARBA00023027"/>
    </source>
</evidence>
<dbReference type="Gene3D" id="3.50.50.100">
    <property type="match status" value="1"/>
</dbReference>
<dbReference type="PRINTS" id="PR00368">
    <property type="entry name" value="FADPNR"/>
</dbReference>
<dbReference type="PRINTS" id="PR00411">
    <property type="entry name" value="PNDRDTASEI"/>
</dbReference>
<keyword evidence="8" id="KW-1185">Reference proteome</keyword>
<keyword evidence="5" id="KW-0520">NAD</keyword>
<protein>
    <submittedName>
        <fullName evidence="7">NADH dehydrogenase</fullName>
    </submittedName>
</protein>
<keyword evidence="4" id="KW-0560">Oxidoreductase</keyword>
<evidence type="ECO:0000256" key="1">
    <source>
        <dbReference type="ARBA" id="ARBA00005272"/>
    </source>
</evidence>
<gene>
    <name evidence="7" type="ORF">C8N29_11110</name>
</gene>
<name>A0A2T5IX43_9GAMM</name>
<comment type="similarity">
    <text evidence="1">Belongs to the NADH dehydrogenase family.</text>
</comment>
<dbReference type="SUPFAM" id="SSF51905">
    <property type="entry name" value="FAD/NAD(P)-binding domain"/>
    <property type="match status" value="1"/>
</dbReference>
<comment type="caution">
    <text evidence="7">The sequence shown here is derived from an EMBL/GenBank/DDBJ whole genome shotgun (WGS) entry which is preliminary data.</text>
</comment>
<reference evidence="7 8" key="1">
    <citation type="submission" date="2018-04" db="EMBL/GenBank/DDBJ databases">
        <title>Genomic Encyclopedia of Archaeal and Bacterial Type Strains, Phase II (KMG-II): from individual species to whole genera.</title>
        <authorList>
            <person name="Goeker M."/>
        </authorList>
    </citation>
    <scope>NUCLEOTIDE SEQUENCE [LARGE SCALE GENOMIC DNA]</scope>
    <source>
        <strain evidence="7 8">DSM 5822</strain>
    </source>
</reference>
<feature type="domain" description="FAD/NAD(P)-binding" evidence="6">
    <location>
        <begin position="6"/>
        <end position="341"/>
    </location>
</feature>
<evidence type="ECO:0000256" key="3">
    <source>
        <dbReference type="ARBA" id="ARBA00022827"/>
    </source>
</evidence>
<keyword evidence="3" id="KW-0274">FAD</keyword>
<dbReference type="OrthoDB" id="9781621at2"/>
<proteinExistence type="inferred from homology"/>
<dbReference type="AlphaFoldDB" id="A0A2T5IX43"/>
<evidence type="ECO:0000256" key="4">
    <source>
        <dbReference type="ARBA" id="ARBA00023002"/>
    </source>
</evidence>
<dbReference type="EMBL" id="QAON01000011">
    <property type="protein sequence ID" value="PTQ88489.1"/>
    <property type="molecule type" value="Genomic_DNA"/>
</dbReference>
<dbReference type="InterPro" id="IPR036188">
    <property type="entry name" value="FAD/NAD-bd_sf"/>
</dbReference>